<organism evidence="1 2">
    <name type="scientific">Haliscomenobacter hydrossis (strain ATCC 27775 / DSM 1100 / LMG 10767 / O)</name>
    <dbReference type="NCBI Taxonomy" id="760192"/>
    <lineage>
        <taxon>Bacteria</taxon>
        <taxon>Pseudomonadati</taxon>
        <taxon>Bacteroidota</taxon>
        <taxon>Saprospiria</taxon>
        <taxon>Saprospirales</taxon>
        <taxon>Haliscomenobacteraceae</taxon>
        <taxon>Haliscomenobacter</taxon>
    </lineage>
</organism>
<dbReference type="EMBL" id="CP002691">
    <property type="protein sequence ID" value="AEE47937.1"/>
    <property type="molecule type" value="Genomic_DNA"/>
</dbReference>
<dbReference type="STRING" id="760192.Halhy_0023"/>
<proteinExistence type="predicted"/>
<reference key="2">
    <citation type="submission" date="2011-04" db="EMBL/GenBank/DDBJ databases">
        <title>Complete sequence of chromosome of Haliscomenobacter hydrossis DSM 1100.</title>
        <authorList>
            <consortium name="US DOE Joint Genome Institute (JGI-PGF)"/>
            <person name="Lucas S."/>
            <person name="Han J."/>
            <person name="Lapidus A."/>
            <person name="Bruce D."/>
            <person name="Goodwin L."/>
            <person name="Pitluck S."/>
            <person name="Peters L."/>
            <person name="Kyrpides N."/>
            <person name="Mavromatis K."/>
            <person name="Ivanova N."/>
            <person name="Ovchinnikova G."/>
            <person name="Pagani I."/>
            <person name="Daligault H."/>
            <person name="Detter J.C."/>
            <person name="Han C."/>
            <person name="Land M."/>
            <person name="Hauser L."/>
            <person name="Markowitz V."/>
            <person name="Cheng J.-F."/>
            <person name="Hugenholtz P."/>
            <person name="Woyke T."/>
            <person name="Wu D."/>
            <person name="Verbarg S."/>
            <person name="Frueling A."/>
            <person name="Brambilla E."/>
            <person name="Klenk H.-P."/>
            <person name="Eisen J.A."/>
        </authorList>
    </citation>
    <scope>NUCLEOTIDE SEQUENCE</scope>
    <source>
        <strain>DSM 1100</strain>
    </source>
</reference>
<dbReference type="AlphaFoldDB" id="F4KRE7"/>
<keyword evidence="2" id="KW-1185">Reference proteome</keyword>
<dbReference type="KEGG" id="hhy:Halhy_0023"/>
<accession>F4KRE7</accession>
<dbReference type="Proteomes" id="UP000008461">
    <property type="component" value="Chromosome"/>
</dbReference>
<protein>
    <submittedName>
        <fullName evidence="1">Uncharacterized protein</fullName>
    </submittedName>
</protein>
<gene>
    <name evidence="1" type="ordered locus">Halhy_0023</name>
</gene>
<evidence type="ECO:0000313" key="2">
    <source>
        <dbReference type="Proteomes" id="UP000008461"/>
    </source>
</evidence>
<name>F4KRE7_HALH1</name>
<reference evidence="1 2" key="1">
    <citation type="journal article" date="2011" name="Stand. Genomic Sci.">
        <title>Complete genome sequence of Haliscomenobacter hydrossis type strain (O).</title>
        <authorList>
            <consortium name="US DOE Joint Genome Institute (JGI-PGF)"/>
            <person name="Daligault H."/>
            <person name="Lapidus A."/>
            <person name="Zeytun A."/>
            <person name="Nolan M."/>
            <person name="Lucas S."/>
            <person name="Del Rio T.G."/>
            <person name="Tice H."/>
            <person name="Cheng J.F."/>
            <person name="Tapia R."/>
            <person name="Han C."/>
            <person name="Goodwin L."/>
            <person name="Pitluck S."/>
            <person name="Liolios K."/>
            <person name="Pagani I."/>
            <person name="Ivanova N."/>
            <person name="Huntemann M."/>
            <person name="Mavromatis K."/>
            <person name="Mikhailova N."/>
            <person name="Pati A."/>
            <person name="Chen A."/>
            <person name="Palaniappan K."/>
            <person name="Land M."/>
            <person name="Hauser L."/>
            <person name="Brambilla E.M."/>
            <person name="Rohde M."/>
            <person name="Verbarg S."/>
            <person name="Goker M."/>
            <person name="Bristow J."/>
            <person name="Eisen J.A."/>
            <person name="Markowitz V."/>
            <person name="Hugenholtz P."/>
            <person name="Kyrpides N.C."/>
            <person name="Klenk H.P."/>
            <person name="Woyke T."/>
        </authorList>
    </citation>
    <scope>NUCLEOTIDE SEQUENCE [LARGE SCALE GENOMIC DNA]</scope>
    <source>
        <strain evidence="2">ATCC 27775 / DSM 1100 / LMG 10767 / O</strain>
    </source>
</reference>
<dbReference type="HOGENOM" id="CLU_2897933_0_0_10"/>
<sequence length="62" mass="7244">MIFFELPDFLVWVGYTAHTKILDEILYFSVSGTDDQQDKANQQHFIAILRQLINSDEVRQNA</sequence>
<evidence type="ECO:0000313" key="1">
    <source>
        <dbReference type="EMBL" id="AEE47937.1"/>
    </source>
</evidence>